<evidence type="ECO:0000259" key="11">
    <source>
        <dbReference type="PROSITE" id="PS50157"/>
    </source>
</evidence>
<dbReference type="Gene3D" id="2.170.270.10">
    <property type="entry name" value="SET domain"/>
    <property type="match status" value="1"/>
</dbReference>
<evidence type="ECO:0000259" key="12">
    <source>
        <dbReference type="PROSITE" id="PS50280"/>
    </source>
</evidence>
<keyword evidence="6" id="KW-0805">Transcription regulation</keyword>
<dbReference type="STRING" id="224129.A0A1W4XKH5"/>
<keyword evidence="13" id="KW-1185">Reference proteome</keyword>
<comment type="subcellular location">
    <subcellularLocation>
        <location evidence="1">Nucleus</location>
    </subcellularLocation>
</comment>
<dbReference type="PANTHER" id="PTHR16515:SF66">
    <property type="entry name" value="C2H2-TYPE DOMAIN-CONTAINING PROTEIN"/>
    <property type="match status" value="1"/>
</dbReference>
<evidence type="ECO:0000256" key="1">
    <source>
        <dbReference type="ARBA" id="ARBA00004123"/>
    </source>
</evidence>
<dbReference type="RefSeq" id="XP_018333276.1">
    <property type="nucleotide sequence ID" value="XM_018477774.2"/>
</dbReference>
<dbReference type="AlphaFoldDB" id="A0A1W4XKH5"/>
<organism evidence="13 15">
    <name type="scientific">Agrilus planipennis</name>
    <name type="common">Emerald ash borer</name>
    <name type="synonym">Agrilus marcopoli</name>
    <dbReference type="NCBI Taxonomy" id="224129"/>
    <lineage>
        <taxon>Eukaryota</taxon>
        <taxon>Metazoa</taxon>
        <taxon>Ecdysozoa</taxon>
        <taxon>Arthropoda</taxon>
        <taxon>Hexapoda</taxon>
        <taxon>Insecta</taxon>
        <taxon>Pterygota</taxon>
        <taxon>Neoptera</taxon>
        <taxon>Endopterygota</taxon>
        <taxon>Coleoptera</taxon>
        <taxon>Polyphaga</taxon>
        <taxon>Elateriformia</taxon>
        <taxon>Buprestoidea</taxon>
        <taxon>Buprestidae</taxon>
        <taxon>Agrilinae</taxon>
        <taxon>Agrilus</taxon>
    </lineage>
</organism>
<evidence type="ECO:0000256" key="9">
    <source>
        <dbReference type="ARBA" id="ARBA00023242"/>
    </source>
</evidence>
<keyword evidence="7" id="KW-0238">DNA-binding</keyword>
<evidence type="ECO:0000256" key="4">
    <source>
        <dbReference type="ARBA" id="ARBA00022771"/>
    </source>
</evidence>
<keyword evidence="2" id="KW-0479">Metal-binding</keyword>
<feature type="domain" description="C2H2-type" evidence="11">
    <location>
        <begin position="196"/>
        <end position="223"/>
    </location>
</feature>
<accession>A0A1W4XKH5</accession>
<dbReference type="InterPro" id="IPR046341">
    <property type="entry name" value="SET_dom_sf"/>
</dbReference>
<dbReference type="GO" id="GO:0008170">
    <property type="term" value="F:N-methyltransferase activity"/>
    <property type="evidence" value="ECO:0007669"/>
    <property type="project" value="UniProtKB-ARBA"/>
</dbReference>
<dbReference type="GO" id="GO:0008276">
    <property type="term" value="F:protein methyltransferase activity"/>
    <property type="evidence" value="ECO:0007669"/>
    <property type="project" value="UniProtKB-ARBA"/>
</dbReference>
<evidence type="ECO:0000256" key="3">
    <source>
        <dbReference type="ARBA" id="ARBA00022737"/>
    </source>
</evidence>
<dbReference type="KEGG" id="apln:108742533"/>
<dbReference type="OrthoDB" id="8187426at2759"/>
<dbReference type="SMART" id="SM00355">
    <property type="entry name" value="ZnF_C2H2"/>
    <property type="match status" value="7"/>
</dbReference>
<sequence length="350" mass="41951">MGPYEGLLSKRQNDKGYSWMLKDGKTVDAKDPNKSNWMRYVNCARHVKEQNVVAFQYKGQMYYRTVKIIKAGEEMLVYYGEEFANNLGINTDNYFKPNEEVVIEGVFPCPHCPIAYVFKHMRDRHEFFCRSNPRNLVTQFEGIFTCSYCQITLSTKAFLDSHEKFCSKRKKEKTENEGTRKGRNIKKHKYLIEKPYICEYCHYRTAYKGYLKQHMQTHTGNKQFICPYCKKGYIQKLDLEYHMYKHTNVDKPYQCNQCNYQTACRGHLKRHISSVHNRERTFRCDFENCNVSFNQRVHLKEHSYIHLNLKPFKCLLCNYACRNSFNLKRHNLRKHNNKFSKETQIREHCD</sequence>
<gene>
    <name evidence="14 15" type="primary">LOC108742533</name>
</gene>
<evidence type="ECO:0000313" key="15">
    <source>
        <dbReference type="RefSeq" id="XP_018333277.1"/>
    </source>
</evidence>
<keyword evidence="4 10" id="KW-0863">Zinc-finger</keyword>
<feature type="domain" description="C2H2-type" evidence="11">
    <location>
        <begin position="253"/>
        <end position="281"/>
    </location>
</feature>
<dbReference type="InterPro" id="IPR013087">
    <property type="entry name" value="Znf_C2H2_type"/>
</dbReference>
<keyword evidence="9" id="KW-0539">Nucleus</keyword>
<dbReference type="PANTHER" id="PTHR16515">
    <property type="entry name" value="PR DOMAIN ZINC FINGER PROTEIN"/>
    <property type="match status" value="1"/>
</dbReference>
<reference evidence="14 15" key="1">
    <citation type="submission" date="2025-04" db="UniProtKB">
        <authorList>
            <consortium name="RefSeq"/>
        </authorList>
    </citation>
    <scope>IDENTIFICATION</scope>
    <source>
        <tissue evidence="14 15">Entire body</tissue>
    </source>
</reference>
<dbReference type="SUPFAM" id="SSF57667">
    <property type="entry name" value="beta-beta-alpha zinc fingers"/>
    <property type="match status" value="3"/>
</dbReference>
<feature type="domain" description="C2H2-type" evidence="11">
    <location>
        <begin position="224"/>
        <end position="251"/>
    </location>
</feature>
<dbReference type="Pfam" id="PF21549">
    <property type="entry name" value="PRDM2_PR"/>
    <property type="match status" value="1"/>
</dbReference>
<evidence type="ECO:0000256" key="5">
    <source>
        <dbReference type="ARBA" id="ARBA00022833"/>
    </source>
</evidence>
<feature type="domain" description="C2H2-type" evidence="11">
    <location>
        <begin position="282"/>
        <end position="311"/>
    </location>
</feature>
<dbReference type="PROSITE" id="PS00028">
    <property type="entry name" value="ZINC_FINGER_C2H2_1"/>
    <property type="match status" value="3"/>
</dbReference>
<dbReference type="PROSITE" id="PS50280">
    <property type="entry name" value="SET"/>
    <property type="match status" value="1"/>
</dbReference>
<dbReference type="InterPro" id="IPR036236">
    <property type="entry name" value="Znf_C2H2_sf"/>
</dbReference>
<dbReference type="SUPFAM" id="SSF82199">
    <property type="entry name" value="SET domain"/>
    <property type="match status" value="1"/>
</dbReference>
<evidence type="ECO:0000256" key="7">
    <source>
        <dbReference type="ARBA" id="ARBA00023125"/>
    </source>
</evidence>
<dbReference type="GO" id="GO:0003677">
    <property type="term" value="F:DNA binding"/>
    <property type="evidence" value="ECO:0007669"/>
    <property type="project" value="UniProtKB-KW"/>
</dbReference>
<dbReference type="FunFam" id="3.30.160.60:FF:000446">
    <property type="entry name" value="Zinc finger protein"/>
    <property type="match status" value="1"/>
</dbReference>
<dbReference type="Gene3D" id="3.30.160.60">
    <property type="entry name" value="Classic Zinc Finger"/>
    <property type="match status" value="5"/>
</dbReference>
<dbReference type="InterPro" id="IPR050331">
    <property type="entry name" value="Zinc_finger"/>
</dbReference>
<dbReference type="FunFam" id="3.30.160.60:FF:000875">
    <property type="entry name" value="zinc finger protein 236 isoform X7"/>
    <property type="match status" value="1"/>
</dbReference>
<evidence type="ECO:0000256" key="2">
    <source>
        <dbReference type="ARBA" id="ARBA00022723"/>
    </source>
</evidence>
<dbReference type="GeneID" id="108742533"/>
<dbReference type="PROSITE" id="PS50157">
    <property type="entry name" value="ZINC_FINGER_C2H2_2"/>
    <property type="match status" value="4"/>
</dbReference>
<protein>
    <submittedName>
        <fullName evidence="14 15">Gastrula zinc finger protein xLCGF3.1-like isoform X1</fullName>
    </submittedName>
</protein>
<keyword evidence="5" id="KW-0862">Zinc</keyword>
<evidence type="ECO:0000313" key="14">
    <source>
        <dbReference type="RefSeq" id="XP_018333276.1"/>
    </source>
</evidence>
<dbReference type="GO" id="GO:0008757">
    <property type="term" value="F:S-adenosylmethionine-dependent methyltransferase activity"/>
    <property type="evidence" value="ECO:0007669"/>
    <property type="project" value="UniProtKB-ARBA"/>
</dbReference>
<name>A0A1W4XKH5_AGRPL</name>
<dbReference type="RefSeq" id="XP_018333277.1">
    <property type="nucleotide sequence ID" value="XM_018477775.2"/>
</dbReference>
<dbReference type="GO" id="GO:0005634">
    <property type="term" value="C:nucleus"/>
    <property type="evidence" value="ECO:0007669"/>
    <property type="project" value="UniProtKB-SubCell"/>
</dbReference>
<evidence type="ECO:0000256" key="6">
    <source>
        <dbReference type="ARBA" id="ARBA00023015"/>
    </source>
</evidence>
<dbReference type="Pfam" id="PF00096">
    <property type="entry name" value="zf-C2H2"/>
    <property type="match status" value="2"/>
</dbReference>
<feature type="domain" description="SET" evidence="12">
    <location>
        <begin position="1"/>
        <end position="80"/>
    </location>
</feature>
<evidence type="ECO:0000256" key="8">
    <source>
        <dbReference type="ARBA" id="ARBA00023163"/>
    </source>
</evidence>
<dbReference type="InterPro" id="IPR001214">
    <property type="entry name" value="SET_dom"/>
</dbReference>
<proteinExistence type="predicted"/>
<dbReference type="GO" id="GO:0008270">
    <property type="term" value="F:zinc ion binding"/>
    <property type="evidence" value="ECO:0007669"/>
    <property type="project" value="UniProtKB-KW"/>
</dbReference>
<keyword evidence="8" id="KW-0804">Transcription</keyword>
<dbReference type="Proteomes" id="UP000192223">
    <property type="component" value="Unplaced"/>
</dbReference>
<dbReference type="GO" id="GO:0010468">
    <property type="term" value="P:regulation of gene expression"/>
    <property type="evidence" value="ECO:0007669"/>
    <property type="project" value="TreeGrafter"/>
</dbReference>
<evidence type="ECO:0000256" key="10">
    <source>
        <dbReference type="PROSITE-ProRule" id="PRU00042"/>
    </source>
</evidence>
<keyword evidence="3" id="KW-0677">Repeat</keyword>
<evidence type="ECO:0000313" key="13">
    <source>
        <dbReference type="Proteomes" id="UP000192223"/>
    </source>
</evidence>